<protein>
    <recommendedName>
        <fullName evidence="1">Methyltransferase domain-containing protein</fullName>
    </recommendedName>
</protein>
<dbReference type="CDD" id="cd02440">
    <property type="entry name" value="AdoMet_MTases"/>
    <property type="match status" value="1"/>
</dbReference>
<dbReference type="Proteomes" id="UP000838748">
    <property type="component" value="Unassembled WGS sequence"/>
</dbReference>
<gene>
    <name evidence="2" type="ORF">VMF7928_01987</name>
</gene>
<organism evidence="2 3">
    <name type="scientific">Vibrio marisflavi CECT 7928</name>
    <dbReference type="NCBI Taxonomy" id="634439"/>
    <lineage>
        <taxon>Bacteria</taxon>
        <taxon>Pseudomonadati</taxon>
        <taxon>Pseudomonadota</taxon>
        <taxon>Gammaproteobacteria</taxon>
        <taxon>Vibrionales</taxon>
        <taxon>Vibrionaceae</taxon>
        <taxon>Vibrio</taxon>
    </lineage>
</organism>
<keyword evidence="3" id="KW-1185">Reference proteome</keyword>
<dbReference type="InterPro" id="IPR041698">
    <property type="entry name" value="Methyltransf_25"/>
</dbReference>
<name>A0ABM9A3B1_9VIBR</name>
<reference evidence="2" key="1">
    <citation type="submission" date="2021-11" db="EMBL/GenBank/DDBJ databases">
        <authorList>
            <person name="Rodrigo-Torres L."/>
            <person name="Arahal R. D."/>
            <person name="Lucena T."/>
        </authorList>
    </citation>
    <scope>NUCLEOTIDE SEQUENCE</scope>
    <source>
        <strain evidence="2">CECT 7928</strain>
    </source>
</reference>
<proteinExistence type="predicted"/>
<evidence type="ECO:0000259" key="1">
    <source>
        <dbReference type="Pfam" id="PF13649"/>
    </source>
</evidence>
<dbReference type="EMBL" id="CAKLDM010000002">
    <property type="protein sequence ID" value="CAH0539219.1"/>
    <property type="molecule type" value="Genomic_DNA"/>
</dbReference>
<dbReference type="SUPFAM" id="SSF53335">
    <property type="entry name" value="S-adenosyl-L-methionine-dependent methyltransferases"/>
    <property type="match status" value="1"/>
</dbReference>
<dbReference type="Gene3D" id="3.40.50.150">
    <property type="entry name" value="Vaccinia Virus protein VP39"/>
    <property type="match status" value="1"/>
</dbReference>
<dbReference type="RefSeq" id="WP_237361305.1">
    <property type="nucleotide sequence ID" value="NZ_CAKLDM010000002.1"/>
</dbReference>
<evidence type="ECO:0000313" key="3">
    <source>
        <dbReference type="Proteomes" id="UP000838748"/>
    </source>
</evidence>
<dbReference type="InterPro" id="IPR029063">
    <property type="entry name" value="SAM-dependent_MTases_sf"/>
</dbReference>
<dbReference type="Pfam" id="PF13649">
    <property type="entry name" value="Methyltransf_25"/>
    <property type="match status" value="1"/>
</dbReference>
<feature type="domain" description="Methyltransferase" evidence="1">
    <location>
        <begin position="41"/>
        <end position="136"/>
    </location>
</feature>
<evidence type="ECO:0000313" key="2">
    <source>
        <dbReference type="EMBL" id="CAH0539219.1"/>
    </source>
</evidence>
<sequence length="242" mass="27625">MYNEHGLEITHNQFGFMHRLSPLGQAFIDYSNQRMIDKPLLDIGSAFGVNTIPCLENNAHVVACDIQGTHLEELKSRTPEQYQANLTTRVGRFPEQLEFADNAFSGAIISHVLSFLTEKELEIGFEKLSRWICPGGKLFILNYTPFHKTLANFIPDYQEQLKQRDIFAGFIDDKRKYSKHEIIHEDVPNELMLFDKATIGYLFEKFGFDVEANEYIGGEDIGVPGPFCLDGEEWISAIGIKR</sequence>
<comment type="caution">
    <text evidence="2">The sequence shown here is derived from an EMBL/GenBank/DDBJ whole genome shotgun (WGS) entry which is preliminary data.</text>
</comment>
<accession>A0ABM9A3B1</accession>